<organism evidence="1 2">
    <name type="scientific">Brachionus plicatilis</name>
    <name type="common">Marine rotifer</name>
    <name type="synonym">Brachionus muelleri</name>
    <dbReference type="NCBI Taxonomy" id="10195"/>
    <lineage>
        <taxon>Eukaryota</taxon>
        <taxon>Metazoa</taxon>
        <taxon>Spiralia</taxon>
        <taxon>Gnathifera</taxon>
        <taxon>Rotifera</taxon>
        <taxon>Eurotatoria</taxon>
        <taxon>Monogononta</taxon>
        <taxon>Pseudotrocha</taxon>
        <taxon>Ploima</taxon>
        <taxon>Brachionidae</taxon>
        <taxon>Brachionus</taxon>
    </lineage>
</organism>
<dbReference type="AlphaFoldDB" id="A0A3M7QXP8"/>
<accession>A0A3M7QXP8</accession>
<dbReference type="EMBL" id="REGN01004894">
    <property type="protein sequence ID" value="RNA15768.1"/>
    <property type="molecule type" value="Genomic_DNA"/>
</dbReference>
<gene>
    <name evidence="1" type="ORF">BpHYR1_002445</name>
</gene>
<protein>
    <submittedName>
        <fullName evidence="1">Uncharacterized protein</fullName>
    </submittedName>
</protein>
<proteinExistence type="predicted"/>
<evidence type="ECO:0000313" key="2">
    <source>
        <dbReference type="Proteomes" id="UP000276133"/>
    </source>
</evidence>
<evidence type="ECO:0000313" key="1">
    <source>
        <dbReference type="EMBL" id="RNA15768.1"/>
    </source>
</evidence>
<dbReference type="Proteomes" id="UP000276133">
    <property type="component" value="Unassembled WGS sequence"/>
</dbReference>
<sequence length="77" mass="8885">MTPIDLIFLNSKNDLKNCSHKENMITTKNEYFLTASIILILLHLKSCTVNSTVRHFNMLATKIMLLLRVGLMNRLVH</sequence>
<name>A0A3M7QXP8_BRAPC</name>
<reference evidence="1 2" key="1">
    <citation type="journal article" date="2018" name="Sci. Rep.">
        <title>Genomic signatures of local adaptation to the degree of environmental predictability in rotifers.</title>
        <authorList>
            <person name="Franch-Gras L."/>
            <person name="Hahn C."/>
            <person name="Garcia-Roger E.M."/>
            <person name="Carmona M.J."/>
            <person name="Serra M."/>
            <person name="Gomez A."/>
        </authorList>
    </citation>
    <scope>NUCLEOTIDE SEQUENCE [LARGE SCALE GENOMIC DNA]</scope>
    <source>
        <strain evidence="1">HYR1</strain>
    </source>
</reference>
<keyword evidence="2" id="KW-1185">Reference proteome</keyword>
<comment type="caution">
    <text evidence="1">The sequence shown here is derived from an EMBL/GenBank/DDBJ whole genome shotgun (WGS) entry which is preliminary data.</text>
</comment>